<dbReference type="EMBL" id="JAEKJA010000011">
    <property type="protein sequence ID" value="MBJ3776838.1"/>
    <property type="molecule type" value="Genomic_DNA"/>
</dbReference>
<name>A0A934II09_9HYPH</name>
<evidence type="ECO:0000313" key="3">
    <source>
        <dbReference type="Proteomes" id="UP000609531"/>
    </source>
</evidence>
<evidence type="ECO:0000313" key="2">
    <source>
        <dbReference type="EMBL" id="MBJ3776838.1"/>
    </source>
</evidence>
<dbReference type="AlphaFoldDB" id="A0A934II09"/>
<comment type="caution">
    <text evidence="2">The sequence shown here is derived from an EMBL/GenBank/DDBJ whole genome shotgun (WGS) entry which is preliminary data.</text>
</comment>
<keyword evidence="3" id="KW-1185">Reference proteome</keyword>
<accession>A0A934II09</accession>
<evidence type="ECO:0000256" key="1">
    <source>
        <dbReference type="SAM" id="MobiDB-lite"/>
    </source>
</evidence>
<proteinExistence type="predicted"/>
<dbReference type="Proteomes" id="UP000609531">
    <property type="component" value="Unassembled WGS sequence"/>
</dbReference>
<dbReference type="GO" id="GO:0015774">
    <property type="term" value="P:polysaccharide transport"/>
    <property type="evidence" value="ECO:0007669"/>
    <property type="project" value="InterPro"/>
</dbReference>
<dbReference type="RefSeq" id="WP_198882743.1">
    <property type="nucleotide sequence ID" value="NZ_JAEKJA010000011.1"/>
</dbReference>
<gene>
    <name evidence="2" type="ORF">JCR33_14120</name>
</gene>
<reference evidence="2" key="1">
    <citation type="submission" date="2020-12" db="EMBL/GenBank/DDBJ databases">
        <title>Bacterial taxonomy.</title>
        <authorList>
            <person name="Pan X."/>
        </authorList>
    </citation>
    <scope>NUCLEOTIDE SEQUENCE</scope>
    <source>
        <strain evidence="2">B2012</strain>
    </source>
</reference>
<dbReference type="InterPro" id="IPR007833">
    <property type="entry name" value="Capsule_polysaccharide_synth"/>
</dbReference>
<protein>
    <submittedName>
        <fullName evidence="2">Capsular biosynthesis protein</fullName>
    </submittedName>
</protein>
<sequence>MAWGLSRAVAYRGRKAGWPAFVADFMPRHGIDAVLMHSEQRPYHREAAAEARRLGVDVLVTELGYLRPDWMTLERYGNSVDSLVPTDPDTILGLAADLPPVETPVRYPREAGLETVDDLKNSLPNFFAWFLYPYYRQHGLYHPFVAYARFLWREAQRGARDRAATAVRREIGPPFFLFAMQTDTDFQIRTNSQLADMEEALRLTFASFAAHAPAAARLVVKKHPGDLGPVDWARHVPRLARAAGIAERVAFADGLSMSVWCADAAGLVTVNSSAGLDGLAAGLPTICLSPAIYDVPGLTFQGDIDAFWSAADPPDAELFDAFLRLLAASVQVRGTIYSRAGTRAAAEAIARRIVDGTVGVPGATDPPPPRHSRARRLGIR</sequence>
<feature type="compositionally biased region" description="Basic residues" evidence="1">
    <location>
        <begin position="370"/>
        <end position="380"/>
    </location>
</feature>
<organism evidence="2 3">
    <name type="scientific">Acuticoccus mangrovi</name>
    <dbReference type="NCBI Taxonomy" id="2796142"/>
    <lineage>
        <taxon>Bacteria</taxon>
        <taxon>Pseudomonadati</taxon>
        <taxon>Pseudomonadota</taxon>
        <taxon>Alphaproteobacteria</taxon>
        <taxon>Hyphomicrobiales</taxon>
        <taxon>Amorphaceae</taxon>
        <taxon>Acuticoccus</taxon>
    </lineage>
</organism>
<feature type="region of interest" description="Disordered" evidence="1">
    <location>
        <begin position="359"/>
        <end position="380"/>
    </location>
</feature>
<dbReference type="GO" id="GO:0000271">
    <property type="term" value="P:polysaccharide biosynthetic process"/>
    <property type="evidence" value="ECO:0007669"/>
    <property type="project" value="InterPro"/>
</dbReference>
<dbReference type="Pfam" id="PF05159">
    <property type="entry name" value="Capsule_synth"/>
    <property type="match status" value="1"/>
</dbReference>